<dbReference type="GO" id="GO:0015628">
    <property type="term" value="P:protein secretion by the type II secretion system"/>
    <property type="evidence" value="ECO:0007669"/>
    <property type="project" value="InterPro"/>
</dbReference>
<dbReference type="GO" id="GO:0016020">
    <property type="term" value="C:membrane"/>
    <property type="evidence" value="ECO:0007669"/>
    <property type="project" value="UniProtKB-SubCell"/>
</dbReference>
<dbReference type="PATRIC" id="fig|1618405.3.peg.609"/>
<sequence>MPTLVHTPQFIVDSKYKTMNHEPLTINRKPRGFTLIELLVVISIIGILAAFIVASFTSAQQKARDSKRKSDLDAVKKALVLASNDCTGGGYPVIGGFGGTEAKYVSLISLMQTLNYIKSTPQDPIQTGASAYNYDTSSGTTTADTCPDASGGRTTDSSTKFLLWATLENSNDPAADSASVGKSGIACGITSASAKRYYVCEQ</sequence>
<protein>
    <recommendedName>
        <fullName evidence="9">Fimbrial protein pilin</fullName>
    </recommendedName>
</protein>
<name>A0A0G0RBV1_9BACT</name>
<evidence type="ECO:0000256" key="3">
    <source>
        <dbReference type="ARBA" id="ARBA00022692"/>
    </source>
</evidence>
<feature type="transmembrane region" description="Helical" evidence="6">
    <location>
        <begin position="38"/>
        <end position="59"/>
    </location>
</feature>
<accession>A0A0G0RBV1</accession>
<comment type="subcellular location">
    <subcellularLocation>
        <location evidence="1">Membrane</location>
        <topology evidence="1">Single-pass membrane protein</topology>
    </subcellularLocation>
</comment>
<keyword evidence="5 6" id="KW-0472">Membrane</keyword>
<comment type="caution">
    <text evidence="7">The sequence shown here is derived from an EMBL/GenBank/DDBJ whole genome shotgun (WGS) entry which is preliminary data.</text>
</comment>
<evidence type="ECO:0000256" key="1">
    <source>
        <dbReference type="ARBA" id="ARBA00004167"/>
    </source>
</evidence>
<dbReference type="GO" id="GO:0015627">
    <property type="term" value="C:type II protein secretion system complex"/>
    <property type="evidence" value="ECO:0007669"/>
    <property type="project" value="InterPro"/>
</dbReference>
<dbReference type="PANTHER" id="PTHR30093">
    <property type="entry name" value="GENERAL SECRETION PATHWAY PROTEIN G"/>
    <property type="match status" value="1"/>
</dbReference>
<dbReference type="AlphaFoldDB" id="A0A0G0RBV1"/>
<gene>
    <name evidence="7" type="ORF">UT84_C0014G0027</name>
</gene>
<proteinExistence type="predicted"/>
<dbReference type="InterPro" id="IPR045584">
    <property type="entry name" value="Pilin-like"/>
</dbReference>
<dbReference type="PROSITE" id="PS00409">
    <property type="entry name" value="PROKAR_NTER_METHYL"/>
    <property type="match status" value="1"/>
</dbReference>
<dbReference type="Proteomes" id="UP000034531">
    <property type="component" value="Unassembled WGS sequence"/>
</dbReference>
<dbReference type="Pfam" id="PF07963">
    <property type="entry name" value="N_methyl"/>
    <property type="match status" value="1"/>
</dbReference>
<evidence type="ECO:0008006" key="9">
    <source>
        <dbReference type="Google" id="ProtNLM"/>
    </source>
</evidence>
<evidence type="ECO:0000313" key="7">
    <source>
        <dbReference type="EMBL" id="KKR50179.1"/>
    </source>
</evidence>
<dbReference type="Gene3D" id="3.30.700.10">
    <property type="entry name" value="Glycoprotein, Type 4 Pilin"/>
    <property type="match status" value="1"/>
</dbReference>
<dbReference type="InterPro" id="IPR012902">
    <property type="entry name" value="N_methyl_site"/>
</dbReference>
<dbReference type="NCBIfam" id="TIGR02532">
    <property type="entry name" value="IV_pilin_GFxxxE"/>
    <property type="match status" value="1"/>
</dbReference>
<evidence type="ECO:0000256" key="5">
    <source>
        <dbReference type="ARBA" id="ARBA00023136"/>
    </source>
</evidence>
<dbReference type="SUPFAM" id="SSF54523">
    <property type="entry name" value="Pili subunits"/>
    <property type="match status" value="1"/>
</dbReference>
<evidence type="ECO:0000256" key="4">
    <source>
        <dbReference type="ARBA" id="ARBA00022989"/>
    </source>
</evidence>
<evidence type="ECO:0000256" key="6">
    <source>
        <dbReference type="SAM" id="Phobius"/>
    </source>
</evidence>
<keyword evidence="2" id="KW-0488">Methylation</keyword>
<dbReference type="PRINTS" id="PR00813">
    <property type="entry name" value="BCTERIALGSPG"/>
</dbReference>
<evidence type="ECO:0000256" key="2">
    <source>
        <dbReference type="ARBA" id="ARBA00022481"/>
    </source>
</evidence>
<keyword evidence="3 6" id="KW-0812">Transmembrane</keyword>
<keyword evidence="4 6" id="KW-1133">Transmembrane helix</keyword>
<dbReference type="PANTHER" id="PTHR30093:SF44">
    <property type="entry name" value="TYPE II SECRETION SYSTEM CORE PROTEIN G"/>
    <property type="match status" value="1"/>
</dbReference>
<dbReference type="InterPro" id="IPR000983">
    <property type="entry name" value="Bac_GSPG_pilin"/>
</dbReference>
<dbReference type="EMBL" id="LBYI01000014">
    <property type="protein sequence ID" value="KKR50179.1"/>
    <property type="molecule type" value="Genomic_DNA"/>
</dbReference>
<evidence type="ECO:0000313" key="8">
    <source>
        <dbReference type="Proteomes" id="UP000034531"/>
    </source>
</evidence>
<organism evidence="7 8">
    <name type="scientific">Candidatus Curtissbacteria bacterium GW2011_GWA1_40_16</name>
    <dbReference type="NCBI Taxonomy" id="1618405"/>
    <lineage>
        <taxon>Bacteria</taxon>
        <taxon>Candidatus Curtissiibacteriota</taxon>
    </lineage>
</organism>
<reference evidence="7 8" key="1">
    <citation type="journal article" date="2015" name="Nature">
        <title>rRNA introns, odd ribosomes, and small enigmatic genomes across a large radiation of phyla.</title>
        <authorList>
            <person name="Brown C.T."/>
            <person name="Hug L.A."/>
            <person name="Thomas B.C."/>
            <person name="Sharon I."/>
            <person name="Castelle C.J."/>
            <person name="Singh A."/>
            <person name="Wilkins M.J."/>
            <person name="Williams K.H."/>
            <person name="Banfield J.F."/>
        </authorList>
    </citation>
    <scope>NUCLEOTIDE SEQUENCE [LARGE SCALE GENOMIC DNA]</scope>
</reference>